<dbReference type="AlphaFoldDB" id="A0A450TRZ1"/>
<dbReference type="Pfam" id="PF07715">
    <property type="entry name" value="Plug"/>
    <property type="match status" value="1"/>
</dbReference>
<evidence type="ECO:0000256" key="7">
    <source>
        <dbReference type="ARBA" id="ARBA00023065"/>
    </source>
</evidence>
<evidence type="ECO:0000256" key="4">
    <source>
        <dbReference type="ARBA" id="ARBA00022496"/>
    </source>
</evidence>
<dbReference type="PANTHER" id="PTHR32552">
    <property type="entry name" value="FERRICHROME IRON RECEPTOR-RELATED"/>
    <property type="match status" value="1"/>
</dbReference>
<dbReference type="Pfam" id="PF00593">
    <property type="entry name" value="TonB_dep_Rec_b-barrel"/>
    <property type="match status" value="1"/>
</dbReference>
<keyword evidence="6" id="KW-0408">Iron</keyword>
<evidence type="ECO:0000313" key="15">
    <source>
        <dbReference type="EMBL" id="VFJ71095.1"/>
    </source>
</evidence>
<dbReference type="InterPro" id="IPR012910">
    <property type="entry name" value="Plug_dom"/>
</dbReference>
<evidence type="ECO:0000256" key="5">
    <source>
        <dbReference type="ARBA" id="ARBA00022692"/>
    </source>
</evidence>
<evidence type="ECO:0000256" key="9">
    <source>
        <dbReference type="ARBA" id="ARBA00023136"/>
    </source>
</evidence>
<evidence type="ECO:0000256" key="6">
    <source>
        <dbReference type="ARBA" id="ARBA00023004"/>
    </source>
</evidence>
<keyword evidence="10 11" id="KW-0998">Cell outer membrane</keyword>
<dbReference type="InterPro" id="IPR036942">
    <property type="entry name" value="Beta-barrel_TonB_sf"/>
</dbReference>
<dbReference type="EMBL" id="CAADFD010000209">
    <property type="protein sequence ID" value="VFJ71095.1"/>
    <property type="molecule type" value="Genomic_DNA"/>
</dbReference>
<keyword evidence="2 11" id="KW-0813">Transport</keyword>
<keyword evidence="7" id="KW-0406">Ion transport</keyword>
<gene>
    <name evidence="15" type="ORF">BECKFW1821B_GA0114236_12093</name>
</gene>
<evidence type="ECO:0000259" key="14">
    <source>
        <dbReference type="Pfam" id="PF07715"/>
    </source>
</evidence>
<dbReference type="InterPro" id="IPR039426">
    <property type="entry name" value="TonB-dep_rcpt-like"/>
</dbReference>
<evidence type="ECO:0000256" key="10">
    <source>
        <dbReference type="ARBA" id="ARBA00023237"/>
    </source>
</evidence>
<dbReference type="GO" id="GO:0006826">
    <property type="term" value="P:iron ion transport"/>
    <property type="evidence" value="ECO:0007669"/>
    <property type="project" value="UniProtKB-KW"/>
</dbReference>
<evidence type="ECO:0000256" key="3">
    <source>
        <dbReference type="ARBA" id="ARBA00022452"/>
    </source>
</evidence>
<dbReference type="PANTHER" id="PTHR32552:SF81">
    <property type="entry name" value="TONB-DEPENDENT OUTER MEMBRANE RECEPTOR"/>
    <property type="match status" value="1"/>
</dbReference>
<dbReference type="InterPro" id="IPR000531">
    <property type="entry name" value="Beta-barrel_TonB"/>
</dbReference>
<evidence type="ECO:0000256" key="11">
    <source>
        <dbReference type="PROSITE-ProRule" id="PRU01360"/>
    </source>
</evidence>
<keyword evidence="3 11" id="KW-1134">Transmembrane beta strand</keyword>
<evidence type="ECO:0000256" key="8">
    <source>
        <dbReference type="ARBA" id="ARBA00023077"/>
    </source>
</evidence>
<protein>
    <submittedName>
        <fullName evidence="15">Iron complex outermembrane recepter protein</fullName>
    </submittedName>
</protein>
<proteinExistence type="inferred from homology"/>
<comment type="subcellular location">
    <subcellularLocation>
        <location evidence="1 11">Cell outer membrane</location>
        <topology evidence="1 11">Multi-pass membrane protein</topology>
    </subcellularLocation>
</comment>
<dbReference type="Gene3D" id="2.40.170.20">
    <property type="entry name" value="TonB-dependent receptor, beta-barrel domain"/>
    <property type="match status" value="1"/>
</dbReference>
<organism evidence="15">
    <name type="scientific">Candidatus Kentrum sp. FW</name>
    <dbReference type="NCBI Taxonomy" id="2126338"/>
    <lineage>
        <taxon>Bacteria</taxon>
        <taxon>Pseudomonadati</taxon>
        <taxon>Pseudomonadota</taxon>
        <taxon>Gammaproteobacteria</taxon>
        <taxon>Candidatus Kentrum</taxon>
    </lineage>
</organism>
<name>A0A450TRZ1_9GAMM</name>
<feature type="domain" description="TonB-dependent receptor plug" evidence="14">
    <location>
        <begin position="49"/>
        <end position="154"/>
    </location>
</feature>
<dbReference type="GO" id="GO:0009279">
    <property type="term" value="C:cell outer membrane"/>
    <property type="evidence" value="ECO:0007669"/>
    <property type="project" value="UniProtKB-SubCell"/>
</dbReference>
<keyword evidence="8 12" id="KW-0798">TonB box</keyword>
<sequence>MNFQRKTVIDGITLALASGGLLVASGVQAEKSTMLEEVSVTADKRLEKLQNVPVSVTAFSADGIVDAGIENTQDFIDLTPNVTLDDSYTVGNTFVTIRGVSQINNADSPIAIVVDGIPQNNQKQLKQELFDIERIEVLRGPQGAGYGRNAIGGAINIITKGPTNETEGYVKTGVYNGSGKTVSGAVGGPLVENVLLYRLAGNYRESDGLIDNEFLNQKVDDHEANNLRAQLRWLATDDFSMDIVYATSNMEGGSIYDTSFSDNAARNANTFINPSFDTPGRSERNTSDFHLKADLEFDAGTLSYMFGYNDLEEDYFGDADWTYLQSPLWDQPHIQAKNVARTWTQAQDLDVELTSHELRWTSAYGERFRWIAGGFHQETNRTLDFFVTQGPQTFLDSVNDNENKAWAVFGQAEYDLTDQLEVSGSIRYDRDKRHQVSSGKKETFDAWQPKATLTYAFTDNNLGLFKKICG</sequence>
<keyword evidence="9 11" id="KW-0472">Membrane</keyword>
<keyword evidence="5 11" id="KW-0812">Transmembrane</keyword>
<keyword evidence="4" id="KW-0410">Iron transport</keyword>
<evidence type="ECO:0000259" key="13">
    <source>
        <dbReference type="Pfam" id="PF00593"/>
    </source>
</evidence>
<evidence type="ECO:0000256" key="12">
    <source>
        <dbReference type="RuleBase" id="RU003357"/>
    </source>
</evidence>
<comment type="similarity">
    <text evidence="11 12">Belongs to the TonB-dependent receptor family.</text>
</comment>
<dbReference type="SUPFAM" id="SSF56935">
    <property type="entry name" value="Porins"/>
    <property type="match status" value="1"/>
</dbReference>
<evidence type="ECO:0000256" key="1">
    <source>
        <dbReference type="ARBA" id="ARBA00004571"/>
    </source>
</evidence>
<accession>A0A450TRZ1</accession>
<feature type="domain" description="TonB-dependent receptor-like beta-barrel" evidence="13">
    <location>
        <begin position="251"/>
        <end position="460"/>
    </location>
</feature>
<dbReference type="PROSITE" id="PS52016">
    <property type="entry name" value="TONB_DEPENDENT_REC_3"/>
    <property type="match status" value="1"/>
</dbReference>
<reference evidence="15" key="1">
    <citation type="submission" date="2019-02" db="EMBL/GenBank/DDBJ databases">
        <authorList>
            <person name="Gruber-Vodicka R. H."/>
            <person name="Seah K. B. B."/>
        </authorList>
    </citation>
    <scope>NUCLEOTIDE SEQUENCE</scope>
    <source>
        <strain evidence="15">BECK_BZ106</strain>
    </source>
</reference>
<evidence type="ECO:0000256" key="2">
    <source>
        <dbReference type="ARBA" id="ARBA00022448"/>
    </source>
</evidence>